<dbReference type="PANTHER" id="PTHR11552">
    <property type="entry name" value="GLUCOSE-METHANOL-CHOLINE GMC OXIDOREDUCTASE"/>
    <property type="match status" value="1"/>
</dbReference>
<dbReference type="GeneID" id="66852503"/>
<evidence type="ECO:0000256" key="3">
    <source>
        <dbReference type="ARBA" id="ARBA00022630"/>
    </source>
</evidence>
<sequence length="527" mass="55418">MRQGFDDIVVGAGPAGVVLAARLSQDPDRRVLLIEAGPDYPDPARLPEDLRNGCTPSMVDHDWSLTAERPDGARLPLPRGRVVGGSSAVNSCIALRPEPEDFARWTELTGGTDWSWPDVLPYFTGLESDADFSGPHHGSGGPLPLRRPARSEFSPLSAALVEAATAVGHPYVADHNAPGSAGVGPLPLNLADGGRRVSAVAAYLDPARGRPNLTIAADTLVDRVLFEGNTATGVVTVSAGRTTRVYGDRVTLCAGAYATPALLHRSGVGPAAHLRSLGVDVVADLPGVGAGLSDHSQVPIGVIPVPGLCDPSDPCAQVVLRYTAPGSDLPNDMQLYVLNHVELDVYAPHLADRVPGGRAFMVTSNLMAPRGRGTVTAVSRSPEVLPRVSIDYTADAEDLRRQRAGVGLCRELLRQPPFTALTKELIGMDAVDAEAAGSSERLDDYIRQAARTAHHPMGTARIGPAHDSDAVVDGRCRVHGTERLQVADASVIPVPIRANTHLVALVIGERVAAWSAQEHTGREGSGT</sequence>
<keyword evidence="9" id="KW-1185">Reference proteome</keyword>
<dbReference type="Gene3D" id="3.50.50.60">
    <property type="entry name" value="FAD/NAD(P)-binding domain"/>
    <property type="match status" value="1"/>
</dbReference>
<evidence type="ECO:0000256" key="5">
    <source>
        <dbReference type="RuleBase" id="RU003968"/>
    </source>
</evidence>
<name>A0ABY3ZDF7_STRRM</name>
<dbReference type="Pfam" id="PF00732">
    <property type="entry name" value="GMC_oxred_N"/>
    <property type="match status" value="1"/>
</dbReference>
<dbReference type="PANTHER" id="PTHR11552:SF147">
    <property type="entry name" value="CHOLINE DEHYDROGENASE, MITOCHONDRIAL"/>
    <property type="match status" value="1"/>
</dbReference>
<protein>
    <submittedName>
        <fullName evidence="8">Oxygen-dependent choline dehydrogenase</fullName>
        <ecNumber evidence="8">1.1.99.1</ecNumber>
    </submittedName>
</protein>
<evidence type="ECO:0000256" key="2">
    <source>
        <dbReference type="ARBA" id="ARBA00010790"/>
    </source>
</evidence>
<keyword evidence="3 5" id="KW-0285">Flavoprotein</keyword>
<proteinExistence type="inferred from homology"/>
<keyword evidence="4 5" id="KW-0274">FAD</keyword>
<evidence type="ECO:0000256" key="4">
    <source>
        <dbReference type="ARBA" id="ARBA00022827"/>
    </source>
</evidence>
<evidence type="ECO:0000313" key="9">
    <source>
        <dbReference type="Proteomes" id="UP000829494"/>
    </source>
</evidence>
<dbReference type="InterPro" id="IPR036188">
    <property type="entry name" value="FAD/NAD-bd_sf"/>
</dbReference>
<dbReference type="GO" id="GO:0008812">
    <property type="term" value="F:choline dehydrogenase activity"/>
    <property type="evidence" value="ECO:0007669"/>
    <property type="project" value="UniProtKB-EC"/>
</dbReference>
<organism evidence="8 9">
    <name type="scientific">Streptomyces rimosus subsp. rimosus</name>
    <dbReference type="NCBI Taxonomy" id="132474"/>
    <lineage>
        <taxon>Bacteria</taxon>
        <taxon>Bacillati</taxon>
        <taxon>Actinomycetota</taxon>
        <taxon>Actinomycetes</taxon>
        <taxon>Kitasatosporales</taxon>
        <taxon>Streptomycetaceae</taxon>
        <taxon>Streptomyces</taxon>
    </lineage>
</organism>
<keyword evidence="8" id="KW-0560">Oxidoreductase</keyword>
<dbReference type="SUPFAM" id="SSF54373">
    <property type="entry name" value="FAD-linked reductases, C-terminal domain"/>
    <property type="match status" value="1"/>
</dbReference>
<dbReference type="SUPFAM" id="SSF51905">
    <property type="entry name" value="FAD/NAD(P)-binding domain"/>
    <property type="match status" value="1"/>
</dbReference>
<gene>
    <name evidence="8" type="primary">betA3</name>
    <name evidence="8" type="ORF">SRIMR7_39955</name>
</gene>
<dbReference type="PROSITE" id="PS00624">
    <property type="entry name" value="GMC_OXRED_2"/>
    <property type="match status" value="1"/>
</dbReference>
<dbReference type="Pfam" id="PF05199">
    <property type="entry name" value="GMC_oxred_C"/>
    <property type="match status" value="1"/>
</dbReference>
<comment type="similarity">
    <text evidence="2 5">Belongs to the GMC oxidoreductase family.</text>
</comment>
<comment type="cofactor">
    <cofactor evidence="1">
        <name>FAD</name>
        <dbReference type="ChEBI" id="CHEBI:57692"/>
    </cofactor>
</comment>
<evidence type="ECO:0000259" key="6">
    <source>
        <dbReference type="PROSITE" id="PS00623"/>
    </source>
</evidence>
<dbReference type="InterPro" id="IPR007867">
    <property type="entry name" value="GMC_OxRtase_C"/>
</dbReference>
<reference evidence="8 9" key="1">
    <citation type="submission" date="2022-03" db="EMBL/GenBank/DDBJ databases">
        <title>Complete genome of Streptomyces rimosus ssp. rimosus R7 (=ATCC 10970).</title>
        <authorList>
            <person name="Beganovic S."/>
            <person name="Ruckert C."/>
            <person name="Busche T."/>
            <person name="Kalinowski J."/>
            <person name="Wittmann C."/>
        </authorList>
    </citation>
    <scope>NUCLEOTIDE SEQUENCE [LARGE SCALE GENOMIC DNA]</scope>
    <source>
        <strain evidence="8 9">R7</strain>
    </source>
</reference>
<feature type="domain" description="Glucose-methanol-choline oxidoreductase N-terminal" evidence="7">
    <location>
        <begin position="255"/>
        <end position="269"/>
    </location>
</feature>
<dbReference type="RefSeq" id="WP_003980634.1">
    <property type="nucleotide sequence ID" value="NZ_CP043497.1"/>
</dbReference>
<accession>A0ABY3ZDF7</accession>
<dbReference type="PIRSF" id="PIRSF000137">
    <property type="entry name" value="Alcohol_oxidase"/>
    <property type="match status" value="1"/>
</dbReference>
<dbReference type="PROSITE" id="PS00623">
    <property type="entry name" value="GMC_OXRED_1"/>
    <property type="match status" value="1"/>
</dbReference>
<dbReference type="EMBL" id="CP094298">
    <property type="protein sequence ID" value="UNZ08346.1"/>
    <property type="molecule type" value="Genomic_DNA"/>
</dbReference>
<evidence type="ECO:0000259" key="7">
    <source>
        <dbReference type="PROSITE" id="PS00624"/>
    </source>
</evidence>
<evidence type="ECO:0000313" key="8">
    <source>
        <dbReference type="EMBL" id="UNZ08346.1"/>
    </source>
</evidence>
<dbReference type="EC" id="1.1.99.1" evidence="8"/>
<dbReference type="InterPro" id="IPR012132">
    <property type="entry name" value="GMC_OxRdtase"/>
</dbReference>
<evidence type="ECO:0000256" key="1">
    <source>
        <dbReference type="ARBA" id="ARBA00001974"/>
    </source>
</evidence>
<dbReference type="Proteomes" id="UP000829494">
    <property type="component" value="Chromosome"/>
</dbReference>
<dbReference type="InterPro" id="IPR000172">
    <property type="entry name" value="GMC_OxRdtase_N"/>
</dbReference>
<feature type="domain" description="Glucose-methanol-choline oxidoreductase N-terminal" evidence="6">
    <location>
        <begin position="80"/>
        <end position="103"/>
    </location>
</feature>
<dbReference type="Gene3D" id="3.30.410.40">
    <property type="match status" value="1"/>
</dbReference>